<dbReference type="GO" id="GO:0047372">
    <property type="term" value="F:monoacylglycerol lipase activity"/>
    <property type="evidence" value="ECO:0007669"/>
    <property type="project" value="TreeGrafter"/>
</dbReference>
<sequence length="308" mass="34556">MQHAPMTLEKWSKCGKYFEWQDHHVYYQRGGSGEVLLTLHGFPTCSWDWAWVARDLIKDFHMIVPDLLDYGRSLNSRKKTCSIMDQADMLEALMAHREAGEAHILAHDVGDTVTQELLARQNEGKLSFRIKSVLFLNGGMLPHLHRPRTVQTLLAGKAGPLIARSASKKKFLTGFADVFGPNTRPSGALLEEFWPAMLGVNGRGAFARRIRYMHERLEHANRWVGALKQTIAPMMLINGLADPVSGAHAADGIEREIGMKVVRLPGIGHFPQIEAPETIVELVHQFQDCIVKNGYVQPSPLKHSAWVK</sequence>
<dbReference type="Pfam" id="PF00561">
    <property type="entry name" value="Abhydrolase_1"/>
    <property type="match status" value="1"/>
</dbReference>
<evidence type="ECO:0000313" key="2">
    <source>
        <dbReference type="EMBL" id="SDD83534.1"/>
    </source>
</evidence>
<dbReference type="InterPro" id="IPR000639">
    <property type="entry name" value="Epox_hydrolase-like"/>
</dbReference>
<dbReference type="PANTHER" id="PTHR43798:SF33">
    <property type="entry name" value="HYDROLASE, PUTATIVE (AFU_ORTHOLOGUE AFUA_2G14860)-RELATED"/>
    <property type="match status" value="1"/>
</dbReference>
<dbReference type="GO" id="GO:0046464">
    <property type="term" value="P:acylglycerol catabolic process"/>
    <property type="evidence" value="ECO:0007669"/>
    <property type="project" value="TreeGrafter"/>
</dbReference>
<dbReference type="Proteomes" id="UP000183685">
    <property type="component" value="Unassembled WGS sequence"/>
</dbReference>
<dbReference type="RefSeq" id="WP_068301993.1">
    <property type="nucleotide sequence ID" value="NZ_DAIOMO010000002.1"/>
</dbReference>
<protein>
    <submittedName>
        <fullName evidence="2">Pimeloyl-ACP methyl ester carboxylesterase</fullName>
    </submittedName>
</protein>
<organism evidence="2 3">
    <name type="scientific">Kordiimonas lacus</name>
    <dbReference type="NCBI Taxonomy" id="637679"/>
    <lineage>
        <taxon>Bacteria</taxon>
        <taxon>Pseudomonadati</taxon>
        <taxon>Pseudomonadota</taxon>
        <taxon>Alphaproteobacteria</taxon>
        <taxon>Kordiimonadales</taxon>
        <taxon>Kordiimonadaceae</taxon>
        <taxon>Kordiimonas</taxon>
    </lineage>
</organism>
<gene>
    <name evidence="2" type="ORF">SAMN04488071_1425</name>
</gene>
<keyword evidence="3" id="KW-1185">Reference proteome</keyword>
<name>A0A1G6XZ82_9PROT</name>
<dbReference type="SUPFAM" id="SSF53474">
    <property type="entry name" value="alpha/beta-Hydrolases"/>
    <property type="match status" value="1"/>
</dbReference>
<dbReference type="PRINTS" id="PR00412">
    <property type="entry name" value="EPOXHYDRLASE"/>
</dbReference>
<feature type="domain" description="AB hydrolase-1" evidence="1">
    <location>
        <begin position="35"/>
        <end position="276"/>
    </location>
</feature>
<evidence type="ECO:0000313" key="3">
    <source>
        <dbReference type="Proteomes" id="UP000183685"/>
    </source>
</evidence>
<dbReference type="InterPro" id="IPR000073">
    <property type="entry name" value="AB_hydrolase_1"/>
</dbReference>
<dbReference type="EMBL" id="FNAK01000003">
    <property type="protein sequence ID" value="SDD83534.1"/>
    <property type="molecule type" value="Genomic_DNA"/>
</dbReference>
<dbReference type="AlphaFoldDB" id="A0A1G6XZ82"/>
<dbReference type="STRING" id="637679.GCA_001550055_01106"/>
<dbReference type="InterPro" id="IPR029058">
    <property type="entry name" value="AB_hydrolase_fold"/>
</dbReference>
<proteinExistence type="predicted"/>
<dbReference type="InterPro" id="IPR050266">
    <property type="entry name" value="AB_hydrolase_sf"/>
</dbReference>
<dbReference type="GO" id="GO:0016020">
    <property type="term" value="C:membrane"/>
    <property type="evidence" value="ECO:0007669"/>
    <property type="project" value="TreeGrafter"/>
</dbReference>
<accession>A0A1G6XZ82</accession>
<reference evidence="2 3" key="1">
    <citation type="submission" date="2016-10" db="EMBL/GenBank/DDBJ databases">
        <authorList>
            <person name="de Groot N.N."/>
        </authorList>
    </citation>
    <scope>NUCLEOTIDE SEQUENCE [LARGE SCALE GENOMIC DNA]</scope>
    <source>
        <strain evidence="2 3">CGMCC 1.9109</strain>
    </source>
</reference>
<evidence type="ECO:0000259" key="1">
    <source>
        <dbReference type="Pfam" id="PF00561"/>
    </source>
</evidence>
<dbReference type="Gene3D" id="3.40.50.1820">
    <property type="entry name" value="alpha/beta hydrolase"/>
    <property type="match status" value="1"/>
</dbReference>
<dbReference type="PANTHER" id="PTHR43798">
    <property type="entry name" value="MONOACYLGLYCEROL LIPASE"/>
    <property type="match status" value="1"/>
</dbReference>